<proteinExistence type="predicted"/>
<reference evidence="2 3" key="1">
    <citation type="submission" date="2018-03" db="EMBL/GenBank/DDBJ databases">
        <authorList>
            <person name="Keele B.F."/>
        </authorList>
    </citation>
    <scope>NUCLEOTIDE SEQUENCE [LARGE SCALE GENOMIC DNA]</scope>
    <source>
        <strain evidence="2 3">CeCT 8812</strain>
    </source>
</reference>
<dbReference type="PANTHER" id="PTHR30319:SF1">
    <property type="entry name" value="TRANSCRIPTIONAL REPRESSOR PAAX"/>
    <property type="match status" value="1"/>
</dbReference>
<dbReference type="Gene3D" id="1.20.58.1460">
    <property type="match status" value="1"/>
</dbReference>
<accession>A0A2R8A8H0</accession>
<evidence type="ECO:0000313" key="3">
    <source>
        <dbReference type="Proteomes" id="UP000244932"/>
    </source>
</evidence>
<dbReference type="Gene3D" id="1.10.10.10">
    <property type="entry name" value="Winged helix-like DNA-binding domain superfamily/Winged helix DNA-binding domain"/>
    <property type="match status" value="1"/>
</dbReference>
<sequence>MSEDADIGPAAALLNAGSKARVPLRSVLMTIFIDVGMPRGGVLTAGGLQSLLAGLGYSKGAVRTALVRAVQAGDLVRAQTVDGAAGYGFSTSRRITAGRAVRRLYAARSPIEAPSWLLVHVTDLRPEERDRLSRAGFRSVRRGLHIRPETDISVEQAIPVRAIVARGRLTLPPDAVKPFRPENLRQEFDEIALALTALLEQSDDLVDLPVEQVASVRIAALHRWRHLMAEFEPLPGASGADDGWAVEQARAAVMQTYLLAADSSDEWLDTEVGIAGRRRATRIRDRFNPSL</sequence>
<dbReference type="EMBL" id="OMKW01000001">
    <property type="protein sequence ID" value="SPF28445.1"/>
    <property type="molecule type" value="Genomic_DNA"/>
</dbReference>
<dbReference type="Pfam" id="PF07848">
    <property type="entry name" value="PaaX"/>
    <property type="match status" value="1"/>
</dbReference>
<dbReference type="AlphaFoldDB" id="A0A2R8A8H0"/>
<evidence type="ECO:0000259" key="1">
    <source>
        <dbReference type="Pfam" id="PF07848"/>
    </source>
</evidence>
<evidence type="ECO:0000313" key="2">
    <source>
        <dbReference type="EMBL" id="SPF28445.1"/>
    </source>
</evidence>
<dbReference type="InterPro" id="IPR012906">
    <property type="entry name" value="PaaX-like_N"/>
</dbReference>
<gene>
    <name evidence="2" type="ORF">POI8812_00745</name>
</gene>
<dbReference type="PANTHER" id="PTHR30319">
    <property type="entry name" value="PHENYLACETIC ACID REGULATOR-RELATED TRANSCRIPTIONAL REPRESSOR"/>
    <property type="match status" value="1"/>
</dbReference>
<keyword evidence="3" id="KW-1185">Reference proteome</keyword>
<organism evidence="2 3">
    <name type="scientific">Pontivivens insulae</name>
    <dbReference type="NCBI Taxonomy" id="1639689"/>
    <lineage>
        <taxon>Bacteria</taxon>
        <taxon>Pseudomonadati</taxon>
        <taxon>Pseudomonadota</taxon>
        <taxon>Alphaproteobacteria</taxon>
        <taxon>Rhodobacterales</taxon>
        <taxon>Paracoccaceae</taxon>
        <taxon>Pontivivens</taxon>
    </lineage>
</organism>
<dbReference type="RefSeq" id="WP_108781148.1">
    <property type="nucleotide sequence ID" value="NZ_OMKW01000001.1"/>
</dbReference>
<protein>
    <recommendedName>
        <fullName evidence="1">Transcriptional repressor PaaX-like N-terminal domain-containing protein</fullName>
    </recommendedName>
</protein>
<name>A0A2R8A8H0_9RHOB</name>
<dbReference type="GO" id="GO:0006351">
    <property type="term" value="P:DNA-templated transcription"/>
    <property type="evidence" value="ECO:0007669"/>
    <property type="project" value="TreeGrafter"/>
</dbReference>
<feature type="domain" description="Transcriptional repressor PaaX-like N-terminal" evidence="1">
    <location>
        <begin position="25"/>
        <end position="90"/>
    </location>
</feature>
<dbReference type="Proteomes" id="UP000244932">
    <property type="component" value="Unassembled WGS sequence"/>
</dbReference>
<dbReference type="InterPro" id="IPR036388">
    <property type="entry name" value="WH-like_DNA-bd_sf"/>
</dbReference>